<dbReference type="Gene3D" id="3.90.25.10">
    <property type="entry name" value="UDP-galactose 4-epimerase, domain 1"/>
    <property type="match status" value="1"/>
</dbReference>
<keyword evidence="6" id="KW-0521">NADP</keyword>
<dbReference type="Pfam" id="PF04321">
    <property type="entry name" value="RmlD_sub_bind"/>
    <property type="match status" value="1"/>
</dbReference>
<reference evidence="8 9" key="1">
    <citation type="submission" date="2018-06" db="EMBL/GenBank/DDBJ databases">
        <authorList>
            <consortium name="Pathogen Informatics"/>
            <person name="Doyle S."/>
        </authorList>
    </citation>
    <scope>NUCLEOTIDE SEQUENCE [LARGE SCALE GENOMIC DNA]</scope>
    <source>
        <strain evidence="8 9">NCTC12722</strain>
    </source>
</reference>
<dbReference type="RefSeq" id="WP_002717613.1">
    <property type="nucleotide sequence ID" value="NZ_UFSI01000001.1"/>
</dbReference>
<dbReference type="PANTHER" id="PTHR10491:SF4">
    <property type="entry name" value="METHIONINE ADENOSYLTRANSFERASE 2 SUBUNIT BETA"/>
    <property type="match status" value="1"/>
</dbReference>
<dbReference type="OrthoDB" id="9803892at2"/>
<dbReference type="InterPro" id="IPR029903">
    <property type="entry name" value="RmlD-like-bd"/>
</dbReference>
<dbReference type="GO" id="GO:0019305">
    <property type="term" value="P:dTDP-rhamnose biosynthetic process"/>
    <property type="evidence" value="ECO:0007669"/>
    <property type="project" value="UniProtKB-UniPathway"/>
</dbReference>
<dbReference type="GO" id="GO:0008831">
    <property type="term" value="F:dTDP-4-dehydrorhamnose reductase activity"/>
    <property type="evidence" value="ECO:0007669"/>
    <property type="project" value="UniProtKB-EC"/>
</dbReference>
<gene>
    <name evidence="8" type="primary">rmlD_2</name>
    <name evidence="8" type="ORF">NCTC12722_04022</name>
</gene>
<organism evidence="8 9">
    <name type="scientific">Afipia felis</name>
    <name type="common">Cat scratch disease bacillus</name>
    <dbReference type="NCBI Taxonomy" id="1035"/>
    <lineage>
        <taxon>Bacteria</taxon>
        <taxon>Pseudomonadati</taxon>
        <taxon>Pseudomonadota</taxon>
        <taxon>Alphaproteobacteria</taxon>
        <taxon>Hyphomicrobiales</taxon>
        <taxon>Nitrobacteraceae</taxon>
        <taxon>Afipia</taxon>
    </lineage>
</organism>
<evidence type="ECO:0000256" key="2">
    <source>
        <dbReference type="ARBA" id="ARBA00010944"/>
    </source>
</evidence>
<dbReference type="InterPro" id="IPR036291">
    <property type="entry name" value="NAD(P)-bd_dom_sf"/>
</dbReference>
<dbReference type="EC" id="1.1.1.133" evidence="3 6"/>
<dbReference type="SUPFAM" id="SSF51735">
    <property type="entry name" value="NAD(P)-binding Rossmann-fold domains"/>
    <property type="match status" value="1"/>
</dbReference>
<dbReference type="InterPro" id="IPR005913">
    <property type="entry name" value="dTDP_dehydrorham_reduct"/>
</dbReference>
<dbReference type="UniPathway" id="UPA00124"/>
<sequence length="286" mass="31028">MTAFLVTGATGMLGGYVSSMADARGYETIAPPRSEWDLRNPGSIAALIKKVKPAYVLHLAAKTDVDACERDPASAAQMNVTATEEIAKATAEVGGWLAYISTGCVFGGAGKPTYNELDLPCPVHYYGRSKLWGEYAVNKHLPFNHLIVRAGWMIGGGPEKDHKFVGKIISQIRNGASEIKAVDDKHGTITVARDLANFLLASANEGRRGLVHFASKGLATRFQIAAEIANALHYRGSLLPVTSDMFPLAAPRPTFEGLESVYLTGESGSNYFERWQDDLRKYVSEF</sequence>
<evidence type="ECO:0000256" key="3">
    <source>
        <dbReference type="ARBA" id="ARBA00012929"/>
    </source>
</evidence>
<comment type="similarity">
    <text evidence="2 6">Belongs to the dTDP-4-dehydrorhamnose reductase family.</text>
</comment>
<dbReference type="Proteomes" id="UP000254343">
    <property type="component" value="Unassembled WGS sequence"/>
</dbReference>
<dbReference type="PANTHER" id="PTHR10491">
    <property type="entry name" value="DTDP-4-DEHYDRORHAMNOSE REDUCTASE"/>
    <property type="match status" value="1"/>
</dbReference>
<evidence type="ECO:0000256" key="5">
    <source>
        <dbReference type="ARBA" id="ARBA00048200"/>
    </source>
</evidence>
<dbReference type="CDD" id="cd05254">
    <property type="entry name" value="dTDP_HR_like_SDR_e"/>
    <property type="match status" value="1"/>
</dbReference>
<keyword evidence="6 8" id="KW-0560">Oxidoreductase</keyword>
<name>A0A380WDN7_AFIFE</name>
<comment type="function">
    <text evidence="6">Catalyzes the reduction of dTDP-6-deoxy-L-lyxo-4-hexulose to yield dTDP-L-rhamnose.</text>
</comment>
<comment type="cofactor">
    <cofactor evidence="6">
        <name>Mg(2+)</name>
        <dbReference type="ChEBI" id="CHEBI:18420"/>
    </cofactor>
    <text evidence="6">Binds 1 Mg(2+) ion per monomer.</text>
</comment>
<protein>
    <recommendedName>
        <fullName evidence="4 6">dTDP-4-dehydrorhamnose reductase</fullName>
        <ecNumber evidence="3 6">1.1.1.133</ecNumber>
    </recommendedName>
</protein>
<comment type="pathway">
    <text evidence="1 6">Carbohydrate biosynthesis; dTDP-L-rhamnose biosynthesis.</text>
</comment>
<proteinExistence type="inferred from homology"/>
<evidence type="ECO:0000256" key="4">
    <source>
        <dbReference type="ARBA" id="ARBA00017099"/>
    </source>
</evidence>
<evidence type="ECO:0000313" key="8">
    <source>
        <dbReference type="EMBL" id="SUU86789.1"/>
    </source>
</evidence>
<evidence type="ECO:0000256" key="6">
    <source>
        <dbReference type="RuleBase" id="RU364082"/>
    </source>
</evidence>
<comment type="catalytic activity">
    <reaction evidence="5 6">
        <text>dTDP-beta-L-rhamnose + NADP(+) = dTDP-4-dehydro-beta-L-rhamnose + NADPH + H(+)</text>
        <dbReference type="Rhea" id="RHEA:21796"/>
        <dbReference type="ChEBI" id="CHEBI:15378"/>
        <dbReference type="ChEBI" id="CHEBI:57510"/>
        <dbReference type="ChEBI" id="CHEBI:57783"/>
        <dbReference type="ChEBI" id="CHEBI:58349"/>
        <dbReference type="ChEBI" id="CHEBI:62830"/>
        <dbReference type="EC" id="1.1.1.133"/>
    </reaction>
</comment>
<dbReference type="Gene3D" id="3.40.50.720">
    <property type="entry name" value="NAD(P)-binding Rossmann-like Domain"/>
    <property type="match status" value="1"/>
</dbReference>
<evidence type="ECO:0000259" key="7">
    <source>
        <dbReference type="Pfam" id="PF04321"/>
    </source>
</evidence>
<evidence type="ECO:0000256" key="1">
    <source>
        <dbReference type="ARBA" id="ARBA00004781"/>
    </source>
</evidence>
<dbReference type="EMBL" id="UIGB01000001">
    <property type="protein sequence ID" value="SUU86789.1"/>
    <property type="molecule type" value="Genomic_DNA"/>
</dbReference>
<evidence type="ECO:0000313" key="9">
    <source>
        <dbReference type="Proteomes" id="UP000254343"/>
    </source>
</evidence>
<accession>A0A380WDN7</accession>
<feature type="domain" description="RmlD-like substrate binding" evidence="7">
    <location>
        <begin position="4"/>
        <end position="285"/>
    </location>
</feature>
<dbReference type="AlphaFoldDB" id="A0A380WDN7"/>